<evidence type="ECO:0000256" key="7">
    <source>
        <dbReference type="ARBA" id="ARBA00022248"/>
    </source>
</evidence>
<reference evidence="15" key="2">
    <citation type="submission" date="2010-01" db="EMBL/GenBank/DDBJ databases">
        <title>The complete genome of Conexibacter woesei DSM 14684.</title>
        <authorList>
            <consortium name="US DOE Joint Genome Institute (JGI-PGF)"/>
            <person name="Lucas S."/>
            <person name="Copeland A."/>
            <person name="Lapidus A."/>
            <person name="Glavina del Rio T."/>
            <person name="Dalin E."/>
            <person name="Tice H."/>
            <person name="Bruce D."/>
            <person name="Goodwin L."/>
            <person name="Pitluck S."/>
            <person name="Kyrpides N."/>
            <person name="Mavromatis K."/>
            <person name="Ivanova N."/>
            <person name="Mikhailova N."/>
            <person name="Chertkov O."/>
            <person name="Brettin T."/>
            <person name="Detter J.C."/>
            <person name="Han C."/>
            <person name="Larimer F."/>
            <person name="Land M."/>
            <person name="Hauser L."/>
            <person name="Markowitz V."/>
            <person name="Cheng J.-F."/>
            <person name="Hugenholtz P."/>
            <person name="Woyke T."/>
            <person name="Wu D."/>
            <person name="Pukall R."/>
            <person name="Steenblock K."/>
            <person name="Schneider S."/>
            <person name="Klenk H.-P."/>
            <person name="Eisen J.A."/>
        </authorList>
    </citation>
    <scope>NUCLEOTIDE SEQUENCE [LARGE SCALE GENOMIC DNA]</scope>
    <source>
        <strain evidence="15">DSM 14684 / CIP 108061 / JCM 11494 / NBRC 100937 / ID131577</strain>
    </source>
</reference>
<dbReference type="GO" id="GO:0006565">
    <property type="term" value="P:L-serine catabolic process"/>
    <property type="evidence" value="ECO:0007669"/>
    <property type="project" value="TreeGrafter"/>
</dbReference>
<dbReference type="Pfam" id="PF00291">
    <property type="entry name" value="PALP"/>
    <property type="match status" value="1"/>
</dbReference>
<reference evidence="14 15" key="1">
    <citation type="journal article" date="2010" name="Stand. Genomic Sci.">
        <title>Complete genome sequence of Conexibacter woesei type strain (ID131577).</title>
        <authorList>
            <person name="Pukall R."/>
            <person name="Lapidus A."/>
            <person name="Glavina Del Rio T."/>
            <person name="Copeland A."/>
            <person name="Tice H."/>
            <person name="Cheng J.-F."/>
            <person name="Lucas S."/>
            <person name="Chen F."/>
            <person name="Nolan M."/>
            <person name="Bruce D."/>
            <person name="Goodwin L."/>
            <person name="Pitluck S."/>
            <person name="Mavromatis K."/>
            <person name="Ivanova N."/>
            <person name="Ovchinnikova G."/>
            <person name="Pati A."/>
            <person name="Chen A."/>
            <person name="Palaniappan K."/>
            <person name="Land M."/>
            <person name="Hauser L."/>
            <person name="Chang Y.-J."/>
            <person name="Jeffries C.D."/>
            <person name="Chain P."/>
            <person name="Meincke L."/>
            <person name="Sims D."/>
            <person name="Brettin T."/>
            <person name="Detter J.C."/>
            <person name="Rohde M."/>
            <person name="Goeker M."/>
            <person name="Bristow J."/>
            <person name="Eisen J.A."/>
            <person name="Markowitz V."/>
            <person name="Kyrpides N.C."/>
            <person name="Klenk H.-P."/>
            <person name="Hugenholtz P."/>
        </authorList>
    </citation>
    <scope>NUCLEOTIDE SEQUENCE [LARGE SCALE GENOMIC DNA]</scope>
    <source>
        <strain evidence="15">DSM 14684 / CIP 108061 / JCM 11494 / NBRC 100937 / ID131577</strain>
    </source>
</reference>
<dbReference type="RefSeq" id="WP_012935695.1">
    <property type="nucleotide sequence ID" value="NC_013739.1"/>
</dbReference>
<dbReference type="EMBL" id="CP001854">
    <property type="protein sequence ID" value="ADB52644.1"/>
    <property type="molecule type" value="Genomic_DNA"/>
</dbReference>
<sequence>MAAVAQVDLERVRRAAASGAEVVRETPVLSSRTLSDRVGATIALKAENLQRTGSFKLRGALAKIAALEAGGADLTAGGVVAGSAGNHGQAVAYAARARGIPCEVFMPLGAPNQKIDACAEFGATVRLVGASVEESLAAARERARELGGAFVHPFDDADVIAGQGGIGLELAEQVERLSLVVVPVGGGGLVSGVAIALKALRPEVRVVGVQVERCAPVAASLAAGRPIAVERPAPTIADGIAVKRPGALTLELMRDVVDEVVAVPEDGVAEAMVLLLERAKLVVEGAGAVGVAALLGGAVAPADDGTTAVILSGGNVDAGVLASVARRHESQAGRRLVVLTRLPDRPGALATLLALVGQQSANLVDITHVREGIDLHVRETAVQLVLETRGRAHADEVLAAIAAAGYETRTLA</sequence>
<dbReference type="FunFam" id="3.40.50.1100:FF:000005">
    <property type="entry name" value="Threonine dehydratase catabolic"/>
    <property type="match status" value="1"/>
</dbReference>
<dbReference type="InterPro" id="IPR000634">
    <property type="entry name" value="Ser/Thr_deHydtase_PyrdxlP-BS"/>
</dbReference>
<dbReference type="GO" id="GO:0004794">
    <property type="term" value="F:threonine deaminase activity"/>
    <property type="evidence" value="ECO:0007669"/>
    <property type="project" value="UniProtKB-EC"/>
</dbReference>
<keyword evidence="15" id="KW-1185">Reference proteome</keyword>
<comment type="cofactor">
    <cofactor evidence="2">
        <name>pyridoxal 5'-phosphate</name>
        <dbReference type="ChEBI" id="CHEBI:597326"/>
    </cofactor>
</comment>
<evidence type="ECO:0000256" key="6">
    <source>
        <dbReference type="ARBA" id="ARBA00012096"/>
    </source>
</evidence>
<organism evidence="14 15">
    <name type="scientific">Conexibacter woesei (strain DSM 14684 / CCUG 47730 / CIP 108061 / JCM 11494 / NBRC 100937 / ID131577)</name>
    <dbReference type="NCBI Taxonomy" id="469383"/>
    <lineage>
        <taxon>Bacteria</taxon>
        <taxon>Bacillati</taxon>
        <taxon>Actinomycetota</taxon>
        <taxon>Thermoleophilia</taxon>
        <taxon>Solirubrobacterales</taxon>
        <taxon>Conexibacteraceae</taxon>
        <taxon>Conexibacter</taxon>
    </lineage>
</organism>
<dbReference type="PANTHER" id="PTHR48078">
    <property type="entry name" value="THREONINE DEHYDRATASE, MITOCHONDRIAL-RELATED"/>
    <property type="match status" value="1"/>
</dbReference>
<dbReference type="GO" id="GO:0003941">
    <property type="term" value="F:L-serine ammonia-lyase activity"/>
    <property type="evidence" value="ECO:0007669"/>
    <property type="project" value="TreeGrafter"/>
</dbReference>
<name>D3F5U5_CONWI</name>
<dbReference type="InterPro" id="IPR001926">
    <property type="entry name" value="TrpB-like_PALP"/>
</dbReference>
<evidence type="ECO:0000256" key="1">
    <source>
        <dbReference type="ARBA" id="ARBA00001274"/>
    </source>
</evidence>
<dbReference type="KEGG" id="cwo:Cwoe_4230"/>
<evidence type="ECO:0000256" key="5">
    <source>
        <dbReference type="ARBA" id="ARBA00011447"/>
    </source>
</evidence>
<dbReference type="FunFam" id="3.40.50.1100:FF:000007">
    <property type="entry name" value="L-threonine dehydratase catabolic TdcB"/>
    <property type="match status" value="1"/>
</dbReference>
<gene>
    <name evidence="14" type="ordered locus">Cwoe_4230</name>
</gene>
<dbReference type="SUPFAM" id="SSF53686">
    <property type="entry name" value="Tryptophan synthase beta subunit-like PLP-dependent enzymes"/>
    <property type="match status" value="1"/>
</dbReference>
<evidence type="ECO:0000256" key="12">
    <source>
        <dbReference type="ARBA" id="ARBA00031427"/>
    </source>
</evidence>
<dbReference type="InterPro" id="IPR036052">
    <property type="entry name" value="TrpB-like_PALP_sf"/>
</dbReference>
<comment type="function">
    <text evidence="11">Catalyzes the anaerobic formation of alpha-ketobutyrate and ammonia from threonine in a two-step reaction. The first step involved a dehydration of threonine and a production of enamine intermediates (aminocrotonate), which tautomerizes to its imine form (iminobutyrate). Both intermediates are unstable and short-lived. The second step is the nonenzymatic hydrolysis of the enamine/imine intermediates to form 2-ketobutyrate and free ammonia. In the low water environment of the cell, the second step is accelerated by RidA.</text>
</comment>
<dbReference type="InterPro" id="IPR002912">
    <property type="entry name" value="ACT_dom"/>
</dbReference>
<proteinExistence type="inferred from homology"/>
<dbReference type="InterPro" id="IPR044561">
    <property type="entry name" value="ACT_ThrD-II-like"/>
</dbReference>
<dbReference type="EC" id="4.3.1.19" evidence="6"/>
<feature type="domain" description="ACT" evidence="13">
    <location>
        <begin position="337"/>
        <end position="412"/>
    </location>
</feature>
<evidence type="ECO:0000313" key="14">
    <source>
        <dbReference type="EMBL" id="ADB52644.1"/>
    </source>
</evidence>
<evidence type="ECO:0000256" key="3">
    <source>
        <dbReference type="ARBA" id="ARBA00004958"/>
    </source>
</evidence>
<keyword evidence="9" id="KW-0663">Pyridoxal phosphate</keyword>
<dbReference type="InterPro" id="IPR050147">
    <property type="entry name" value="Ser/Thr_Dehydratase"/>
</dbReference>
<dbReference type="CDD" id="cd04886">
    <property type="entry name" value="ACT_ThrD-II-like"/>
    <property type="match status" value="1"/>
</dbReference>
<protein>
    <recommendedName>
        <fullName evidence="7">L-threonine dehydratase catabolic TdcB</fullName>
        <ecNumber evidence="6">4.3.1.19</ecNumber>
    </recommendedName>
    <alternativeName>
        <fullName evidence="12">Threonine deaminase</fullName>
    </alternativeName>
</protein>
<dbReference type="PANTHER" id="PTHR48078:SF6">
    <property type="entry name" value="L-THREONINE DEHYDRATASE CATABOLIC TDCB"/>
    <property type="match status" value="1"/>
</dbReference>
<dbReference type="PROSITE" id="PS00165">
    <property type="entry name" value="DEHYDRATASE_SER_THR"/>
    <property type="match status" value="1"/>
</dbReference>
<dbReference type="Proteomes" id="UP000008229">
    <property type="component" value="Chromosome"/>
</dbReference>
<dbReference type="PROSITE" id="PS51671">
    <property type="entry name" value="ACT"/>
    <property type="match status" value="1"/>
</dbReference>
<dbReference type="GO" id="GO:0006567">
    <property type="term" value="P:L-threonine catabolic process"/>
    <property type="evidence" value="ECO:0007669"/>
    <property type="project" value="InterPro"/>
</dbReference>
<dbReference type="STRING" id="469383.Cwoe_4230"/>
<comment type="similarity">
    <text evidence="4">Belongs to the serine/threonine dehydratase family.</text>
</comment>
<evidence type="ECO:0000256" key="2">
    <source>
        <dbReference type="ARBA" id="ARBA00001933"/>
    </source>
</evidence>
<dbReference type="GO" id="GO:0030170">
    <property type="term" value="F:pyridoxal phosphate binding"/>
    <property type="evidence" value="ECO:0007669"/>
    <property type="project" value="InterPro"/>
</dbReference>
<evidence type="ECO:0000256" key="10">
    <source>
        <dbReference type="ARBA" id="ARBA00023239"/>
    </source>
</evidence>
<evidence type="ECO:0000256" key="8">
    <source>
        <dbReference type="ARBA" id="ARBA00022533"/>
    </source>
</evidence>
<dbReference type="eggNOG" id="COG1171">
    <property type="taxonomic scope" value="Bacteria"/>
</dbReference>
<comment type="pathway">
    <text evidence="3">Amino-acid degradation; L-threonine degradation via propanoate pathway; propanoate from L-threonine: step 1/4.</text>
</comment>
<comment type="catalytic activity">
    <reaction evidence="1">
        <text>L-threonine = 2-oxobutanoate + NH4(+)</text>
        <dbReference type="Rhea" id="RHEA:22108"/>
        <dbReference type="ChEBI" id="CHEBI:16763"/>
        <dbReference type="ChEBI" id="CHEBI:28938"/>
        <dbReference type="ChEBI" id="CHEBI:57926"/>
        <dbReference type="EC" id="4.3.1.19"/>
    </reaction>
</comment>
<dbReference type="InterPro" id="IPR005789">
    <property type="entry name" value="Thr_deHydtase_catblc"/>
</dbReference>
<evidence type="ECO:0000256" key="11">
    <source>
        <dbReference type="ARBA" id="ARBA00025527"/>
    </source>
</evidence>
<evidence type="ECO:0000259" key="13">
    <source>
        <dbReference type="PROSITE" id="PS51671"/>
    </source>
</evidence>
<dbReference type="AlphaFoldDB" id="D3F5U5"/>
<dbReference type="CDD" id="cd01562">
    <property type="entry name" value="Thr-dehyd"/>
    <property type="match status" value="1"/>
</dbReference>
<comment type="subunit">
    <text evidence="5">In the native structure, TdcB is in a dimeric form, whereas in the TdcB-AMP complex, it exists in a tetrameric form (dimer of dimers).</text>
</comment>
<dbReference type="Gene3D" id="3.40.50.1100">
    <property type="match status" value="2"/>
</dbReference>
<evidence type="ECO:0000256" key="4">
    <source>
        <dbReference type="ARBA" id="ARBA00010869"/>
    </source>
</evidence>
<dbReference type="NCBIfam" id="TIGR01127">
    <property type="entry name" value="ilvA_1Cterm"/>
    <property type="match status" value="1"/>
</dbReference>
<accession>D3F5U5</accession>
<dbReference type="HOGENOM" id="CLU_021152_4_1_11"/>
<keyword evidence="8" id="KW-0021">Allosteric enzyme</keyword>
<evidence type="ECO:0000313" key="15">
    <source>
        <dbReference type="Proteomes" id="UP000008229"/>
    </source>
</evidence>
<keyword evidence="10" id="KW-0456">Lyase</keyword>
<dbReference type="GO" id="GO:0009097">
    <property type="term" value="P:isoleucine biosynthetic process"/>
    <property type="evidence" value="ECO:0007669"/>
    <property type="project" value="TreeGrafter"/>
</dbReference>
<evidence type="ECO:0000256" key="9">
    <source>
        <dbReference type="ARBA" id="ARBA00022898"/>
    </source>
</evidence>